<dbReference type="Pfam" id="PF00069">
    <property type="entry name" value="Pkinase"/>
    <property type="match status" value="1"/>
</dbReference>
<dbReference type="RefSeq" id="WP_007276689.1">
    <property type="nucleotide sequence ID" value="NZ_ABCK01000001.1"/>
</dbReference>
<protein>
    <submittedName>
        <fullName evidence="7">Serine/threonine-protein kinase</fullName>
    </submittedName>
</protein>
<dbReference type="SMART" id="SM00220">
    <property type="entry name" value="S_TKc"/>
    <property type="match status" value="1"/>
</dbReference>
<dbReference type="PANTHER" id="PTHR43289:SF6">
    <property type="entry name" value="SERINE_THREONINE-PROTEIN KINASE NEKL-3"/>
    <property type="match status" value="1"/>
</dbReference>
<accession>A6DFI7</accession>
<sequence length="694" mass="80159">MSDLEESFQELDCDFQKFYQSDELSEFAESSYPILESLKSSSKHYSDEEFIAQGGEKKIFKVKDTQADRFIALARPLDSAEPQQIESFLREARISSFLQHPNILSVYEMSLDQEGEPFFTMELMKGESLLSILNKIKDNDAQSIEKYPLPKRIDIFQKICSALSYAHSKNILHLDIKPANIQVGEHGEVLLCDWGLAKIMKNFEKQNSQAIDLSQISPDPLLLNEHTLVGQIKGTPGFMSPEQINHQEELSPASDIYALGSLLYSLLTHKNAFDGSHQDILTRTLEAPPLAPSVKCSHKVPRALEAICLKAMSLIPTDRYAQLADLEKDLELYQQGYPVKAQKARLSLYLSSWFKRHKKTVGLSSFFLLLISAIIFLSFKEIQEERNEAISEKVRAEENLRLFRQEQAIAEKNRQLYEQENNLNTVQADYFYETINNLYELDNYTDATKRIKAINKHLEREKDPKRLEKIFAYKAGLYFVLQDYSQCLETLKKIDISKYGKLKSLYDISHNFAPRLNKNSRLSGEDLEQLALRFPNHITSMLYYTYYYHTMMGPRKPEENLKTVKVLLNRINLLTSKTDRPITLTKSLDASYQLDLSHHKYSHLAMPIPVNRRQRNLLLGLNVNKLDLSYSKFNDGTQLIGYNLDELHIRGIHKVNNLRLLTTGKIKMIYHNLELSDQDLAELYPKTQFLRIQD</sequence>
<evidence type="ECO:0000256" key="3">
    <source>
        <dbReference type="ARBA" id="ARBA00022777"/>
    </source>
</evidence>
<keyword evidence="4" id="KW-0067">ATP-binding</keyword>
<keyword evidence="1" id="KW-0808">Transferase</keyword>
<dbReference type="PANTHER" id="PTHR43289">
    <property type="entry name" value="MITOGEN-ACTIVATED PROTEIN KINASE KINASE KINASE 20-RELATED"/>
    <property type="match status" value="1"/>
</dbReference>
<evidence type="ECO:0000259" key="6">
    <source>
        <dbReference type="PROSITE" id="PS50011"/>
    </source>
</evidence>
<keyword evidence="8" id="KW-1185">Reference proteome</keyword>
<dbReference type="Proteomes" id="UP000004947">
    <property type="component" value="Unassembled WGS sequence"/>
</dbReference>
<evidence type="ECO:0000256" key="1">
    <source>
        <dbReference type="ARBA" id="ARBA00022679"/>
    </source>
</evidence>
<name>A6DFI7_9BACT</name>
<feature type="domain" description="Protein kinase" evidence="6">
    <location>
        <begin position="45"/>
        <end position="333"/>
    </location>
</feature>
<proteinExistence type="predicted"/>
<feature type="coiled-coil region" evidence="5">
    <location>
        <begin position="379"/>
        <end position="461"/>
    </location>
</feature>
<evidence type="ECO:0000313" key="8">
    <source>
        <dbReference type="Proteomes" id="UP000004947"/>
    </source>
</evidence>
<dbReference type="GO" id="GO:0005524">
    <property type="term" value="F:ATP binding"/>
    <property type="evidence" value="ECO:0007669"/>
    <property type="project" value="UniProtKB-KW"/>
</dbReference>
<dbReference type="SUPFAM" id="SSF56112">
    <property type="entry name" value="Protein kinase-like (PK-like)"/>
    <property type="match status" value="1"/>
</dbReference>
<dbReference type="InterPro" id="IPR011009">
    <property type="entry name" value="Kinase-like_dom_sf"/>
</dbReference>
<reference evidence="7 8" key="1">
    <citation type="journal article" date="2010" name="J. Bacteriol.">
        <title>Genome sequence of Lentisphaera araneosa HTCC2155T, the type species of the order Lentisphaerales in the phylum Lentisphaerae.</title>
        <authorList>
            <person name="Thrash J.C."/>
            <person name="Cho J.C."/>
            <person name="Vergin K.L."/>
            <person name="Morris R.M."/>
            <person name="Giovannoni S.J."/>
        </authorList>
    </citation>
    <scope>NUCLEOTIDE SEQUENCE [LARGE SCALE GENOMIC DNA]</scope>
    <source>
        <strain evidence="7 8">HTCC2155</strain>
    </source>
</reference>
<keyword evidence="5" id="KW-0175">Coiled coil</keyword>
<dbReference type="PROSITE" id="PS50011">
    <property type="entry name" value="PROTEIN_KINASE_DOM"/>
    <property type="match status" value="1"/>
</dbReference>
<dbReference type="eggNOG" id="COG0515">
    <property type="taxonomic scope" value="Bacteria"/>
</dbReference>
<comment type="caution">
    <text evidence="7">The sequence shown here is derived from an EMBL/GenBank/DDBJ whole genome shotgun (WGS) entry which is preliminary data.</text>
</comment>
<dbReference type="Gene3D" id="1.10.510.10">
    <property type="entry name" value="Transferase(Phosphotransferase) domain 1"/>
    <property type="match status" value="1"/>
</dbReference>
<dbReference type="GO" id="GO:0004674">
    <property type="term" value="F:protein serine/threonine kinase activity"/>
    <property type="evidence" value="ECO:0007669"/>
    <property type="project" value="TreeGrafter"/>
</dbReference>
<keyword evidence="3 7" id="KW-0418">Kinase</keyword>
<gene>
    <name evidence="7" type="ORF">LNTAR_17493</name>
</gene>
<dbReference type="InterPro" id="IPR000719">
    <property type="entry name" value="Prot_kinase_dom"/>
</dbReference>
<dbReference type="AlphaFoldDB" id="A6DFI7"/>
<dbReference type="EMBL" id="ABCK01000001">
    <property type="protein sequence ID" value="EDM29567.1"/>
    <property type="molecule type" value="Genomic_DNA"/>
</dbReference>
<evidence type="ECO:0000313" key="7">
    <source>
        <dbReference type="EMBL" id="EDM29567.1"/>
    </source>
</evidence>
<evidence type="ECO:0000256" key="5">
    <source>
        <dbReference type="SAM" id="Coils"/>
    </source>
</evidence>
<dbReference type="CDD" id="cd14014">
    <property type="entry name" value="STKc_PknB_like"/>
    <property type="match status" value="1"/>
</dbReference>
<organism evidence="7 8">
    <name type="scientific">Lentisphaera araneosa HTCC2155</name>
    <dbReference type="NCBI Taxonomy" id="313628"/>
    <lineage>
        <taxon>Bacteria</taxon>
        <taxon>Pseudomonadati</taxon>
        <taxon>Lentisphaerota</taxon>
        <taxon>Lentisphaeria</taxon>
        <taxon>Lentisphaerales</taxon>
        <taxon>Lentisphaeraceae</taxon>
        <taxon>Lentisphaera</taxon>
    </lineage>
</organism>
<evidence type="ECO:0000256" key="4">
    <source>
        <dbReference type="ARBA" id="ARBA00022840"/>
    </source>
</evidence>
<evidence type="ECO:0000256" key="2">
    <source>
        <dbReference type="ARBA" id="ARBA00022741"/>
    </source>
</evidence>
<keyword evidence="2" id="KW-0547">Nucleotide-binding</keyword>
<dbReference type="OrthoDB" id="9801841at2"/>
<dbReference type="STRING" id="313628.LNTAR_17493"/>